<dbReference type="Ensembl" id="ENSCSET00000011827.1">
    <property type="protein sequence ID" value="ENSCSEP00000011686.1"/>
    <property type="gene ID" value="ENSCSEG00000007508.1"/>
</dbReference>
<reference evidence="3" key="2">
    <citation type="submission" date="2025-08" db="UniProtKB">
        <authorList>
            <consortium name="Ensembl"/>
        </authorList>
    </citation>
    <scope>IDENTIFICATION</scope>
</reference>
<dbReference type="InterPro" id="IPR009091">
    <property type="entry name" value="RCC1/BLIP-II"/>
</dbReference>
<accession>A0A3P8VEN5</accession>
<dbReference type="OMA" id="CVEPLNI"/>
<name>A0A3P8VEN5_CYNSE</name>
<keyword evidence="1" id="KW-0677">Repeat</keyword>
<organism evidence="3 4">
    <name type="scientific">Cynoglossus semilaevis</name>
    <name type="common">Tongue sole</name>
    <dbReference type="NCBI Taxonomy" id="244447"/>
    <lineage>
        <taxon>Eukaryota</taxon>
        <taxon>Metazoa</taxon>
        <taxon>Chordata</taxon>
        <taxon>Craniata</taxon>
        <taxon>Vertebrata</taxon>
        <taxon>Euteleostomi</taxon>
        <taxon>Actinopterygii</taxon>
        <taxon>Neopterygii</taxon>
        <taxon>Teleostei</taxon>
        <taxon>Neoteleostei</taxon>
        <taxon>Acanthomorphata</taxon>
        <taxon>Carangaria</taxon>
        <taxon>Pleuronectiformes</taxon>
        <taxon>Pleuronectoidei</taxon>
        <taxon>Cynoglossidae</taxon>
        <taxon>Cynoglossinae</taxon>
        <taxon>Cynoglossus</taxon>
    </lineage>
</organism>
<dbReference type="PANTHER" id="PTHR22872">
    <property type="entry name" value="BTK-BINDING PROTEIN-RELATED"/>
    <property type="match status" value="1"/>
</dbReference>
<dbReference type="PANTHER" id="PTHR22872:SF2">
    <property type="entry name" value="INHIBITOR OF BRUTON TYROSINE KINASE"/>
    <property type="match status" value="1"/>
</dbReference>
<dbReference type="InterPro" id="IPR000408">
    <property type="entry name" value="Reg_chr_condens"/>
</dbReference>
<dbReference type="PROSITE" id="PS50012">
    <property type="entry name" value="RCC1_3"/>
    <property type="match status" value="3"/>
</dbReference>
<evidence type="ECO:0000313" key="3">
    <source>
        <dbReference type="Ensembl" id="ENSCSEP00000011686.1"/>
    </source>
</evidence>
<protein>
    <submittedName>
        <fullName evidence="3">Uncharacterized protein</fullName>
    </submittedName>
</protein>
<sequence>RKKSSGPESAASIRTKVFVWGLNDKDQLGGLKGSKEDPRACLQVSGNTHTHTHTHTRVHTADVCGLPSAVTVEGKIYACGEATNGRLGLGLSSGTIPIPRQITALSNFVVKKVAVHSGGRHAMALTVDGKVFSWGEGDDGKLGHFSRIEEVFMRSPLTPWFFSPLTCVEPLNIACGSSHSAAITSSGELYSWGLGEYGLLCFSGRSSGLVFSWGDGDFGKLGRGGSEGCNVPQNIERLNGQGVCQIECGAQFSLALTKSGVVWTW</sequence>
<dbReference type="AlphaFoldDB" id="A0A3P8VEN5"/>
<feature type="repeat" description="RCC1" evidence="2">
    <location>
        <begin position="74"/>
        <end position="128"/>
    </location>
</feature>
<dbReference type="Proteomes" id="UP000265120">
    <property type="component" value="Chromosome 2"/>
</dbReference>
<feature type="repeat" description="RCC1" evidence="2">
    <location>
        <begin position="208"/>
        <end position="259"/>
    </location>
</feature>
<dbReference type="InParanoid" id="A0A3P8VEN5"/>
<proteinExistence type="predicted"/>
<dbReference type="STRING" id="244447.ENSCSEP00000011686"/>
<dbReference type="SUPFAM" id="SSF50985">
    <property type="entry name" value="RCC1/BLIP-II"/>
    <property type="match status" value="1"/>
</dbReference>
<evidence type="ECO:0000256" key="2">
    <source>
        <dbReference type="PROSITE-ProRule" id="PRU00235"/>
    </source>
</evidence>
<dbReference type="PRINTS" id="PR00633">
    <property type="entry name" value="RCCNDNSATION"/>
</dbReference>
<keyword evidence="4" id="KW-1185">Reference proteome</keyword>
<dbReference type="GeneTree" id="ENSGT00940000154975"/>
<dbReference type="Pfam" id="PF00415">
    <property type="entry name" value="RCC1"/>
    <property type="match status" value="2"/>
</dbReference>
<dbReference type="Pfam" id="PF13540">
    <property type="entry name" value="RCC1_2"/>
    <property type="match status" value="1"/>
</dbReference>
<evidence type="ECO:0000313" key="4">
    <source>
        <dbReference type="Proteomes" id="UP000265120"/>
    </source>
</evidence>
<dbReference type="Gene3D" id="2.130.10.30">
    <property type="entry name" value="Regulator of chromosome condensation 1/beta-lactamase-inhibitor protein II"/>
    <property type="match status" value="2"/>
</dbReference>
<reference evidence="3" key="3">
    <citation type="submission" date="2025-09" db="UniProtKB">
        <authorList>
            <consortium name="Ensembl"/>
        </authorList>
    </citation>
    <scope>IDENTIFICATION</scope>
</reference>
<reference evidence="3 4" key="1">
    <citation type="journal article" date="2014" name="Nat. Genet.">
        <title>Whole-genome sequence of a flatfish provides insights into ZW sex chromosome evolution and adaptation to a benthic lifestyle.</title>
        <authorList>
            <person name="Chen S."/>
            <person name="Zhang G."/>
            <person name="Shao C."/>
            <person name="Huang Q."/>
            <person name="Liu G."/>
            <person name="Zhang P."/>
            <person name="Song W."/>
            <person name="An N."/>
            <person name="Chalopin D."/>
            <person name="Volff J.N."/>
            <person name="Hong Y."/>
            <person name="Li Q."/>
            <person name="Sha Z."/>
            <person name="Zhou H."/>
            <person name="Xie M."/>
            <person name="Yu Q."/>
            <person name="Liu Y."/>
            <person name="Xiang H."/>
            <person name="Wang N."/>
            <person name="Wu K."/>
            <person name="Yang C."/>
            <person name="Zhou Q."/>
            <person name="Liao X."/>
            <person name="Yang L."/>
            <person name="Hu Q."/>
            <person name="Zhang J."/>
            <person name="Meng L."/>
            <person name="Jin L."/>
            <person name="Tian Y."/>
            <person name="Lian J."/>
            <person name="Yang J."/>
            <person name="Miao G."/>
            <person name="Liu S."/>
            <person name="Liang Z."/>
            <person name="Yan F."/>
            <person name="Li Y."/>
            <person name="Sun B."/>
            <person name="Zhang H."/>
            <person name="Zhang J."/>
            <person name="Zhu Y."/>
            <person name="Du M."/>
            <person name="Zhao Y."/>
            <person name="Schartl M."/>
            <person name="Tang Q."/>
            <person name="Wang J."/>
        </authorList>
    </citation>
    <scope>NUCLEOTIDE SEQUENCE</scope>
</reference>
<feature type="repeat" description="RCC1" evidence="2">
    <location>
        <begin position="129"/>
        <end position="186"/>
    </location>
</feature>
<dbReference type="InterPro" id="IPR051625">
    <property type="entry name" value="Signaling_Regulatory_Domain"/>
</dbReference>
<evidence type="ECO:0000256" key="1">
    <source>
        <dbReference type="ARBA" id="ARBA00022737"/>
    </source>
</evidence>
<dbReference type="PROSITE" id="PS00626">
    <property type="entry name" value="RCC1_2"/>
    <property type="match status" value="1"/>
</dbReference>